<feature type="transmembrane region" description="Helical" evidence="1">
    <location>
        <begin position="6"/>
        <end position="25"/>
    </location>
</feature>
<accession>A0A1M6PGF5</accession>
<sequence length="210" mass="22505">MESIKALVQVLVIIIVMTVFIEMLLPSSIMHDYVKLVMGLLVIVVVLEAGATLVKQDFKFALPALQQNSPGPPLATIIGEGQRLASKNKEQALTEYQQGLAKQVLALARLQKDLNVTNAQVKTTGNPEDPEYGRLAGVVLEVSDSPIEGGSQTVEKVSPVEITVGTNGSVKDSTGTILVNSDQAKKLAQTVANFYNIPVEQVQVVRAGQE</sequence>
<feature type="transmembrane region" description="Helical" evidence="1">
    <location>
        <begin position="37"/>
        <end position="54"/>
    </location>
</feature>
<proteinExistence type="predicted"/>
<gene>
    <name evidence="2" type="ORF">SAMN02745123_00569</name>
</gene>
<dbReference type="RefSeq" id="WP_238456693.1">
    <property type="nucleotide sequence ID" value="NZ_FRAR01000006.1"/>
</dbReference>
<protein>
    <submittedName>
        <fullName evidence="2">Stage III sporulation protein AF</fullName>
    </submittedName>
</protein>
<dbReference type="Proteomes" id="UP000183997">
    <property type="component" value="Unassembled WGS sequence"/>
</dbReference>
<reference evidence="3" key="1">
    <citation type="submission" date="2016-11" db="EMBL/GenBank/DDBJ databases">
        <authorList>
            <person name="Varghese N."/>
            <person name="Submissions S."/>
        </authorList>
    </citation>
    <scope>NUCLEOTIDE SEQUENCE [LARGE SCALE GENOMIC DNA]</scope>
    <source>
        <strain evidence="3">DSM 10349</strain>
    </source>
</reference>
<keyword evidence="1" id="KW-1133">Transmembrane helix</keyword>
<organism evidence="2 3">
    <name type="scientific">Desulforamulus aeronauticus DSM 10349</name>
    <dbReference type="NCBI Taxonomy" id="1121421"/>
    <lineage>
        <taxon>Bacteria</taxon>
        <taxon>Bacillati</taxon>
        <taxon>Bacillota</taxon>
        <taxon>Clostridia</taxon>
        <taxon>Eubacteriales</taxon>
        <taxon>Peptococcaceae</taxon>
        <taxon>Desulforamulus</taxon>
    </lineage>
</organism>
<evidence type="ECO:0000256" key="1">
    <source>
        <dbReference type="SAM" id="Phobius"/>
    </source>
</evidence>
<evidence type="ECO:0000313" key="3">
    <source>
        <dbReference type="Proteomes" id="UP000183997"/>
    </source>
</evidence>
<keyword evidence="1" id="KW-0472">Membrane</keyword>
<dbReference type="EMBL" id="FRAR01000006">
    <property type="protein sequence ID" value="SHK06967.1"/>
    <property type="molecule type" value="Genomic_DNA"/>
</dbReference>
<dbReference type="AlphaFoldDB" id="A0A1M6PGF5"/>
<keyword evidence="1" id="KW-0812">Transmembrane</keyword>
<keyword evidence="3" id="KW-1185">Reference proteome</keyword>
<dbReference type="STRING" id="1121421.SAMN02745123_00569"/>
<dbReference type="InterPro" id="IPR014245">
    <property type="entry name" value="Spore_III_AF"/>
</dbReference>
<dbReference type="Pfam" id="PF09581">
    <property type="entry name" value="Spore_III_AF"/>
    <property type="match status" value="1"/>
</dbReference>
<evidence type="ECO:0000313" key="2">
    <source>
        <dbReference type="EMBL" id="SHK06967.1"/>
    </source>
</evidence>
<name>A0A1M6PGF5_9FIRM</name>